<evidence type="ECO:0000259" key="5">
    <source>
        <dbReference type="PROSITE" id="PS50111"/>
    </source>
</evidence>
<dbReference type="Pfam" id="PF00672">
    <property type="entry name" value="HAMP"/>
    <property type="match status" value="1"/>
</dbReference>
<gene>
    <name evidence="7" type="ORF">ACG02S_21850</name>
</gene>
<organism evidence="7 8">
    <name type="scientific">Pelomonas dachongensis</name>
    <dbReference type="NCBI Taxonomy" id="3299029"/>
    <lineage>
        <taxon>Bacteria</taxon>
        <taxon>Pseudomonadati</taxon>
        <taxon>Pseudomonadota</taxon>
        <taxon>Betaproteobacteria</taxon>
        <taxon>Burkholderiales</taxon>
        <taxon>Sphaerotilaceae</taxon>
        <taxon>Roseateles</taxon>
    </lineage>
</organism>
<evidence type="ECO:0000313" key="7">
    <source>
        <dbReference type="EMBL" id="MFG6416544.1"/>
    </source>
</evidence>
<dbReference type="CDD" id="cd11386">
    <property type="entry name" value="MCP_signal"/>
    <property type="match status" value="1"/>
</dbReference>
<reference evidence="7 8" key="1">
    <citation type="submission" date="2024-09" db="EMBL/GenBank/DDBJ databases">
        <title>Novel species of the genus Pelomonas and Roseateles isolated from streams.</title>
        <authorList>
            <person name="Lu H."/>
        </authorList>
    </citation>
    <scope>NUCLEOTIDE SEQUENCE [LARGE SCALE GENOMIC DNA]</scope>
    <source>
        <strain evidence="7 8">DC23W</strain>
    </source>
</reference>
<evidence type="ECO:0000259" key="6">
    <source>
        <dbReference type="PROSITE" id="PS50885"/>
    </source>
</evidence>
<dbReference type="SMART" id="SM00304">
    <property type="entry name" value="HAMP"/>
    <property type="match status" value="1"/>
</dbReference>
<name>A0ABW7EUN3_9BURK</name>
<evidence type="ECO:0000256" key="2">
    <source>
        <dbReference type="ARBA" id="ARBA00029447"/>
    </source>
</evidence>
<evidence type="ECO:0000256" key="4">
    <source>
        <dbReference type="SAM" id="Phobius"/>
    </source>
</evidence>
<keyword evidence="8" id="KW-1185">Reference proteome</keyword>
<dbReference type="SMART" id="SM00283">
    <property type="entry name" value="MA"/>
    <property type="match status" value="1"/>
</dbReference>
<keyword evidence="4" id="KW-0472">Membrane</keyword>
<evidence type="ECO:0000256" key="3">
    <source>
        <dbReference type="PROSITE-ProRule" id="PRU00284"/>
    </source>
</evidence>
<dbReference type="CDD" id="cd06225">
    <property type="entry name" value="HAMP"/>
    <property type="match status" value="1"/>
</dbReference>
<evidence type="ECO:0000313" key="8">
    <source>
        <dbReference type="Proteomes" id="UP001606300"/>
    </source>
</evidence>
<accession>A0ABW7EUN3</accession>
<keyword evidence="1" id="KW-0488">Methylation</keyword>
<dbReference type="RefSeq" id="WP_394472611.1">
    <property type="nucleotide sequence ID" value="NZ_JBIGHY010000010.1"/>
</dbReference>
<dbReference type="Pfam" id="PF12729">
    <property type="entry name" value="4HB_MCP_1"/>
    <property type="match status" value="1"/>
</dbReference>
<dbReference type="InterPro" id="IPR024478">
    <property type="entry name" value="HlyB_4HB_MCP"/>
</dbReference>
<dbReference type="InterPro" id="IPR004090">
    <property type="entry name" value="Chemotax_Me-accpt_rcpt"/>
</dbReference>
<sequence>MSFWNNLSVKSKLLGAFGLLILLIVVLSAASLHASKADADQFSGYVHGVEARAAAANQVRLAVDRRAIAARNLVLVTKPEDAALEKDAVTAAVADVRKSLDALQEMSGRAGVPAEARRRVDEIVQIEMQYSLVAENILRLVFSGDREAAIGRMNERCRPLLAALVKSTDDYIDYTAQTSARLIAEQQEVHASRMLMLAGSCALIVVLSCIAAFAITRTIVVPLNHAVTLINDVAQGNLDTAIDANGRDEFGQLLQAIASMQGGLRSLVSSVRQGADSLSLASAEIAQGNHSLSSRTETQASALQQTASSMEQLSATVRQNADNASQANALATTASSVARHGGEVVEQAVDTMRGISEASKRIADITSVIDGIAFQTNILALNAAVEAARAGEQGRGFAVVAGEVRALAHRSAEAAREIKDLISDSVARIEAGAEQVGQAGTTMKEVVASIGRVTAIMGEISTASAEQSEGVGQVGGAVSSMDRTTQQNAALVEEMAAAASSLKSQALELVRAVGMFRMSH</sequence>
<dbReference type="Proteomes" id="UP001606300">
    <property type="component" value="Unassembled WGS sequence"/>
</dbReference>
<keyword evidence="4" id="KW-0812">Transmembrane</keyword>
<keyword evidence="4" id="KW-1133">Transmembrane helix</keyword>
<protein>
    <submittedName>
        <fullName evidence="7">Methyl-accepting chemotaxis protein</fullName>
    </submittedName>
</protein>
<dbReference type="Gene3D" id="1.10.287.950">
    <property type="entry name" value="Methyl-accepting chemotaxis protein"/>
    <property type="match status" value="1"/>
</dbReference>
<dbReference type="PANTHER" id="PTHR43531:SF14">
    <property type="entry name" value="METHYL-ACCEPTING CHEMOTAXIS PROTEIN I-RELATED"/>
    <property type="match status" value="1"/>
</dbReference>
<feature type="domain" description="Methyl-accepting transducer" evidence="5">
    <location>
        <begin position="274"/>
        <end position="503"/>
    </location>
</feature>
<dbReference type="SUPFAM" id="SSF58104">
    <property type="entry name" value="Methyl-accepting chemotaxis protein (MCP) signaling domain"/>
    <property type="match status" value="1"/>
</dbReference>
<dbReference type="PANTHER" id="PTHR43531">
    <property type="entry name" value="PROTEIN ICFG"/>
    <property type="match status" value="1"/>
</dbReference>
<comment type="similarity">
    <text evidence="2">Belongs to the methyl-accepting chemotaxis (MCP) protein family.</text>
</comment>
<feature type="domain" description="HAMP" evidence="6">
    <location>
        <begin position="217"/>
        <end position="269"/>
    </location>
</feature>
<keyword evidence="3" id="KW-0807">Transducer</keyword>
<evidence type="ECO:0000256" key="1">
    <source>
        <dbReference type="ARBA" id="ARBA00022481"/>
    </source>
</evidence>
<dbReference type="InterPro" id="IPR004089">
    <property type="entry name" value="MCPsignal_dom"/>
</dbReference>
<dbReference type="InterPro" id="IPR047347">
    <property type="entry name" value="YvaQ-like_sensor"/>
</dbReference>
<dbReference type="Pfam" id="PF00015">
    <property type="entry name" value="MCPsignal"/>
    <property type="match status" value="1"/>
</dbReference>
<dbReference type="PROSITE" id="PS50885">
    <property type="entry name" value="HAMP"/>
    <property type="match status" value="1"/>
</dbReference>
<dbReference type="PRINTS" id="PR00260">
    <property type="entry name" value="CHEMTRNSDUCR"/>
</dbReference>
<dbReference type="PROSITE" id="PS50111">
    <property type="entry name" value="CHEMOTAXIS_TRANSDUC_2"/>
    <property type="match status" value="1"/>
</dbReference>
<dbReference type="EMBL" id="JBIGHY010000010">
    <property type="protein sequence ID" value="MFG6416544.1"/>
    <property type="molecule type" value="Genomic_DNA"/>
</dbReference>
<dbReference type="CDD" id="cd19411">
    <property type="entry name" value="MCP2201-like_sensor"/>
    <property type="match status" value="1"/>
</dbReference>
<feature type="transmembrane region" description="Helical" evidence="4">
    <location>
        <begin position="194"/>
        <end position="215"/>
    </location>
</feature>
<proteinExistence type="inferred from homology"/>
<dbReference type="InterPro" id="IPR051310">
    <property type="entry name" value="MCP_chemotaxis"/>
</dbReference>
<dbReference type="InterPro" id="IPR003660">
    <property type="entry name" value="HAMP_dom"/>
</dbReference>
<comment type="caution">
    <text evidence="7">The sequence shown here is derived from an EMBL/GenBank/DDBJ whole genome shotgun (WGS) entry which is preliminary data.</text>
</comment>